<sequence>DARKVFGKIPKPNHDAFLWNVMIRGYATSGLSEEAVDAYYQMQLAGILPDNFTFPFVLKACAGISALQK</sequence>
<evidence type="ECO:0000313" key="4">
    <source>
        <dbReference type="Proteomes" id="UP000824469"/>
    </source>
</evidence>
<dbReference type="InterPro" id="IPR011990">
    <property type="entry name" value="TPR-like_helical_dom_sf"/>
</dbReference>
<evidence type="ECO:0000256" key="1">
    <source>
        <dbReference type="ARBA" id="ARBA00022737"/>
    </source>
</evidence>
<dbReference type="InterPro" id="IPR002885">
    <property type="entry name" value="PPR_rpt"/>
</dbReference>
<dbReference type="PROSITE" id="PS51375">
    <property type="entry name" value="PPR"/>
    <property type="match status" value="1"/>
</dbReference>
<accession>A0AA38CTG0</accession>
<name>A0AA38CTG0_TAXCH</name>
<feature type="non-terminal residue" evidence="3">
    <location>
        <position position="69"/>
    </location>
</feature>
<protein>
    <recommendedName>
        <fullName evidence="5">Pentatricopeptide repeat-containing protein</fullName>
    </recommendedName>
</protein>
<dbReference type="InterPro" id="IPR046960">
    <property type="entry name" value="PPR_At4g14850-like_plant"/>
</dbReference>
<keyword evidence="4" id="KW-1185">Reference proteome</keyword>
<evidence type="ECO:0000313" key="3">
    <source>
        <dbReference type="EMBL" id="KAH9304438.1"/>
    </source>
</evidence>
<comment type="caution">
    <text evidence="3">The sequence shown here is derived from an EMBL/GenBank/DDBJ whole genome shotgun (WGS) entry which is preliminary data.</text>
</comment>
<dbReference type="OMA" id="RNIVTWI"/>
<keyword evidence="1" id="KW-0677">Repeat</keyword>
<dbReference type="NCBIfam" id="TIGR00756">
    <property type="entry name" value="PPR"/>
    <property type="match status" value="1"/>
</dbReference>
<dbReference type="GO" id="GO:0009451">
    <property type="term" value="P:RNA modification"/>
    <property type="evidence" value="ECO:0007669"/>
    <property type="project" value="InterPro"/>
</dbReference>
<feature type="repeat" description="PPR" evidence="2">
    <location>
        <begin position="15"/>
        <end position="49"/>
    </location>
</feature>
<dbReference type="GO" id="GO:0003723">
    <property type="term" value="F:RNA binding"/>
    <property type="evidence" value="ECO:0007669"/>
    <property type="project" value="InterPro"/>
</dbReference>
<organism evidence="3 4">
    <name type="scientific">Taxus chinensis</name>
    <name type="common">Chinese yew</name>
    <name type="synonym">Taxus wallichiana var. chinensis</name>
    <dbReference type="NCBI Taxonomy" id="29808"/>
    <lineage>
        <taxon>Eukaryota</taxon>
        <taxon>Viridiplantae</taxon>
        <taxon>Streptophyta</taxon>
        <taxon>Embryophyta</taxon>
        <taxon>Tracheophyta</taxon>
        <taxon>Spermatophyta</taxon>
        <taxon>Pinopsida</taxon>
        <taxon>Pinidae</taxon>
        <taxon>Conifers II</taxon>
        <taxon>Cupressales</taxon>
        <taxon>Taxaceae</taxon>
        <taxon>Taxus</taxon>
    </lineage>
</organism>
<dbReference type="Pfam" id="PF13041">
    <property type="entry name" value="PPR_2"/>
    <property type="match status" value="1"/>
</dbReference>
<dbReference type="AlphaFoldDB" id="A0AA38CTG0"/>
<proteinExistence type="predicted"/>
<evidence type="ECO:0000256" key="2">
    <source>
        <dbReference type="PROSITE-ProRule" id="PRU00708"/>
    </source>
</evidence>
<dbReference type="EMBL" id="JAHRHJ020000008">
    <property type="protein sequence ID" value="KAH9304438.1"/>
    <property type="molecule type" value="Genomic_DNA"/>
</dbReference>
<gene>
    <name evidence="3" type="ORF">KI387_008842</name>
</gene>
<dbReference type="Gene3D" id="1.25.40.10">
    <property type="entry name" value="Tetratricopeptide repeat domain"/>
    <property type="match status" value="1"/>
</dbReference>
<feature type="non-terminal residue" evidence="3">
    <location>
        <position position="1"/>
    </location>
</feature>
<evidence type="ECO:0008006" key="5">
    <source>
        <dbReference type="Google" id="ProtNLM"/>
    </source>
</evidence>
<dbReference type="PANTHER" id="PTHR47926">
    <property type="entry name" value="PENTATRICOPEPTIDE REPEAT-CONTAINING PROTEIN"/>
    <property type="match status" value="1"/>
</dbReference>
<reference evidence="3 4" key="1">
    <citation type="journal article" date="2021" name="Nat. Plants">
        <title>The Taxus genome provides insights into paclitaxel biosynthesis.</title>
        <authorList>
            <person name="Xiong X."/>
            <person name="Gou J."/>
            <person name="Liao Q."/>
            <person name="Li Y."/>
            <person name="Zhou Q."/>
            <person name="Bi G."/>
            <person name="Li C."/>
            <person name="Du R."/>
            <person name="Wang X."/>
            <person name="Sun T."/>
            <person name="Guo L."/>
            <person name="Liang H."/>
            <person name="Lu P."/>
            <person name="Wu Y."/>
            <person name="Zhang Z."/>
            <person name="Ro D.K."/>
            <person name="Shang Y."/>
            <person name="Huang S."/>
            <person name="Yan J."/>
        </authorList>
    </citation>
    <scope>NUCLEOTIDE SEQUENCE [LARGE SCALE GENOMIC DNA]</scope>
    <source>
        <strain evidence="3">Ta-2019</strain>
    </source>
</reference>
<dbReference type="Proteomes" id="UP000824469">
    <property type="component" value="Unassembled WGS sequence"/>
</dbReference>